<feature type="region of interest" description="Disordered" evidence="1">
    <location>
        <begin position="1"/>
        <end position="22"/>
    </location>
</feature>
<dbReference type="Proteomes" id="UP000269721">
    <property type="component" value="Unassembled WGS sequence"/>
</dbReference>
<evidence type="ECO:0000313" key="2">
    <source>
        <dbReference type="EMBL" id="RKO93147.1"/>
    </source>
</evidence>
<feature type="compositionally biased region" description="Basic and acidic residues" evidence="1">
    <location>
        <begin position="68"/>
        <end position="90"/>
    </location>
</feature>
<evidence type="ECO:0000256" key="1">
    <source>
        <dbReference type="SAM" id="MobiDB-lite"/>
    </source>
</evidence>
<feature type="region of interest" description="Disordered" evidence="1">
    <location>
        <begin position="55"/>
        <end position="239"/>
    </location>
</feature>
<proteinExistence type="predicted"/>
<accession>A0A4V1ISD2</accession>
<feature type="compositionally biased region" description="Low complexity" evidence="1">
    <location>
        <begin position="91"/>
        <end position="101"/>
    </location>
</feature>
<reference evidence="3" key="1">
    <citation type="journal article" date="2018" name="Nat. Microbiol.">
        <title>Leveraging single-cell genomics to expand the fungal tree of life.</title>
        <authorList>
            <person name="Ahrendt S.R."/>
            <person name="Quandt C.A."/>
            <person name="Ciobanu D."/>
            <person name="Clum A."/>
            <person name="Salamov A."/>
            <person name="Andreopoulos B."/>
            <person name="Cheng J.F."/>
            <person name="Woyke T."/>
            <person name="Pelin A."/>
            <person name="Henrissat B."/>
            <person name="Reynolds N.K."/>
            <person name="Benny G.L."/>
            <person name="Smith M.E."/>
            <person name="James T.Y."/>
            <person name="Grigoriev I.V."/>
        </authorList>
    </citation>
    <scope>NUCLEOTIDE SEQUENCE [LARGE SCALE GENOMIC DNA]</scope>
</reference>
<dbReference type="AlphaFoldDB" id="A0A4V1ISD2"/>
<feature type="compositionally biased region" description="Basic and acidic residues" evidence="1">
    <location>
        <begin position="191"/>
        <end position="227"/>
    </location>
</feature>
<keyword evidence="3" id="KW-1185">Reference proteome</keyword>
<gene>
    <name evidence="2" type="ORF">BDK51DRAFT_28840</name>
</gene>
<name>A0A4V1ISD2_9FUNG</name>
<feature type="compositionally biased region" description="Polar residues" evidence="1">
    <location>
        <begin position="167"/>
        <end position="177"/>
    </location>
</feature>
<organism evidence="2 3">
    <name type="scientific">Blyttiomyces helicus</name>
    <dbReference type="NCBI Taxonomy" id="388810"/>
    <lineage>
        <taxon>Eukaryota</taxon>
        <taxon>Fungi</taxon>
        <taxon>Fungi incertae sedis</taxon>
        <taxon>Chytridiomycota</taxon>
        <taxon>Chytridiomycota incertae sedis</taxon>
        <taxon>Chytridiomycetes</taxon>
        <taxon>Chytridiomycetes incertae sedis</taxon>
        <taxon>Blyttiomyces</taxon>
    </lineage>
</organism>
<feature type="compositionally biased region" description="Basic and acidic residues" evidence="1">
    <location>
        <begin position="129"/>
        <end position="151"/>
    </location>
</feature>
<dbReference type="EMBL" id="KZ994354">
    <property type="protein sequence ID" value="RKO93147.1"/>
    <property type="molecule type" value="Genomic_DNA"/>
</dbReference>
<sequence length="239" mass="26185">MALSMRRRETVPQGGGTAPTGFQEAVVVALGTATAKGGSVRDSRVLIREEVVDFLRSGANSNIPRMGVKKEEHIWTRSNRAEESRAEQSRAEQSTAEQGRAGQRRAEQGRAGQSRPKQARAGKSSAEQSRAEQSKHPCWDGPERTRDRGDSNAEGGAEQSRAARAEQISQSSQNSQPEHPARVVSQSSQHSRAEQNREEPTGRARAVQREEERAQQKAEQSRAEWPIEGKIVPDSTAEA</sequence>
<evidence type="ECO:0000313" key="3">
    <source>
        <dbReference type="Proteomes" id="UP000269721"/>
    </source>
</evidence>
<protein>
    <submittedName>
        <fullName evidence="2">Uncharacterized protein</fullName>
    </submittedName>
</protein>
<feature type="compositionally biased region" description="Basic and acidic residues" evidence="1">
    <location>
        <begin position="1"/>
        <end position="10"/>
    </location>
</feature>